<dbReference type="STRING" id="6412.T1FQI9"/>
<evidence type="ECO:0000256" key="2">
    <source>
        <dbReference type="ARBA" id="ARBA00023015"/>
    </source>
</evidence>
<keyword evidence="10" id="KW-1185">Reference proteome</keyword>
<organism evidence="9 10">
    <name type="scientific">Helobdella robusta</name>
    <name type="common">Californian leech</name>
    <dbReference type="NCBI Taxonomy" id="6412"/>
    <lineage>
        <taxon>Eukaryota</taxon>
        <taxon>Metazoa</taxon>
        <taxon>Spiralia</taxon>
        <taxon>Lophotrochozoa</taxon>
        <taxon>Annelida</taxon>
        <taxon>Clitellata</taxon>
        <taxon>Hirudinea</taxon>
        <taxon>Rhynchobdellida</taxon>
        <taxon>Glossiphoniidae</taxon>
        <taxon>Helobdella</taxon>
    </lineage>
</organism>
<evidence type="ECO:0000313" key="8">
    <source>
        <dbReference type="EMBL" id="ESN99010.1"/>
    </source>
</evidence>
<dbReference type="Pfam" id="PF00010">
    <property type="entry name" value="HLH"/>
    <property type="match status" value="1"/>
</dbReference>
<dbReference type="GeneID" id="20211086"/>
<dbReference type="HOGENOM" id="CLU_1770093_0_0_1"/>
<dbReference type="EMBL" id="AMQM01001097">
    <property type="status" value="NOT_ANNOTATED_CDS"/>
    <property type="molecule type" value="Genomic_DNA"/>
</dbReference>
<dbReference type="GO" id="GO:0005634">
    <property type="term" value="C:nucleus"/>
    <property type="evidence" value="ECO:0007669"/>
    <property type="project" value="UniProtKB-SubCell"/>
</dbReference>
<reference evidence="9" key="3">
    <citation type="submission" date="2015-06" db="UniProtKB">
        <authorList>
            <consortium name="EnsemblMetazoa"/>
        </authorList>
    </citation>
    <scope>IDENTIFICATION</scope>
</reference>
<reference evidence="8 10" key="2">
    <citation type="journal article" date="2013" name="Nature">
        <title>Insights into bilaterian evolution from three spiralian genomes.</title>
        <authorList>
            <person name="Simakov O."/>
            <person name="Marletaz F."/>
            <person name="Cho S.J."/>
            <person name="Edsinger-Gonzales E."/>
            <person name="Havlak P."/>
            <person name="Hellsten U."/>
            <person name="Kuo D.H."/>
            <person name="Larsson T."/>
            <person name="Lv J."/>
            <person name="Arendt D."/>
            <person name="Savage R."/>
            <person name="Osoegawa K."/>
            <person name="de Jong P."/>
            <person name="Grimwood J."/>
            <person name="Chapman J.A."/>
            <person name="Shapiro H."/>
            <person name="Aerts A."/>
            <person name="Otillar R.P."/>
            <person name="Terry A.Y."/>
            <person name="Boore J.L."/>
            <person name="Grigoriev I.V."/>
            <person name="Lindberg D.R."/>
            <person name="Seaver E.C."/>
            <person name="Weisblat D.A."/>
            <person name="Putnam N.H."/>
            <person name="Rokhsar D.S."/>
        </authorList>
    </citation>
    <scope>NUCLEOTIDE SEQUENCE</scope>
</reference>
<dbReference type="OrthoDB" id="6233288at2759"/>
<feature type="region of interest" description="Disordered" evidence="6">
    <location>
        <begin position="1"/>
        <end position="47"/>
    </location>
</feature>
<dbReference type="CDD" id="cd11423">
    <property type="entry name" value="bHLH_TS_musculin_like"/>
    <property type="match status" value="1"/>
</dbReference>
<dbReference type="PANTHER" id="PTHR23349:SF72">
    <property type="entry name" value="HLH54F"/>
    <property type="match status" value="1"/>
</dbReference>
<evidence type="ECO:0000256" key="1">
    <source>
        <dbReference type="ARBA" id="ARBA00004123"/>
    </source>
</evidence>
<evidence type="ECO:0000256" key="4">
    <source>
        <dbReference type="ARBA" id="ARBA00023163"/>
    </source>
</evidence>
<dbReference type="GO" id="GO:0032502">
    <property type="term" value="P:developmental process"/>
    <property type="evidence" value="ECO:0000318"/>
    <property type="project" value="GO_Central"/>
</dbReference>
<keyword evidence="5" id="KW-0539">Nucleus</keyword>
<dbReference type="Proteomes" id="UP000015101">
    <property type="component" value="Unassembled WGS sequence"/>
</dbReference>
<feature type="compositionally biased region" description="Basic and acidic residues" evidence="6">
    <location>
        <begin position="32"/>
        <end position="47"/>
    </location>
</feature>
<keyword evidence="3" id="KW-0238">DNA-binding</keyword>
<dbReference type="Gene3D" id="4.10.280.10">
    <property type="entry name" value="Helix-loop-helix DNA-binding domain"/>
    <property type="match status" value="1"/>
</dbReference>
<dbReference type="KEGG" id="hro:HELRODRAFT_188977"/>
<proteinExistence type="predicted"/>
<dbReference type="RefSeq" id="XP_009022925.1">
    <property type="nucleotide sequence ID" value="XM_009024677.1"/>
</dbReference>
<dbReference type="PANTHER" id="PTHR23349">
    <property type="entry name" value="BASIC HELIX-LOOP-HELIX TRANSCRIPTION FACTOR, TWIST"/>
    <property type="match status" value="1"/>
</dbReference>
<keyword evidence="2" id="KW-0805">Transcription regulation</keyword>
<dbReference type="GO" id="GO:0046983">
    <property type="term" value="F:protein dimerization activity"/>
    <property type="evidence" value="ECO:0007669"/>
    <property type="project" value="InterPro"/>
</dbReference>
<dbReference type="AlphaFoldDB" id="T1FQI9"/>
<dbReference type="GO" id="GO:0000981">
    <property type="term" value="F:DNA-binding transcription factor activity, RNA polymerase II-specific"/>
    <property type="evidence" value="ECO:0000318"/>
    <property type="project" value="GO_Central"/>
</dbReference>
<dbReference type="GO" id="GO:0000977">
    <property type="term" value="F:RNA polymerase II transcription regulatory region sequence-specific DNA binding"/>
    <property type="evidence" value="ECO:0000318"/>
    <property type="project" value="GO_Central"/>
</dbReference>
<dbReference type="EMBL" id="AMQM01001095">
    <property type="status" value="NOT_ANNOTATED_CDS"/>
    <property type="molecule type" value="Genomic_DNA"/>
</dbReference>
<evidence type="ECO:0000256" key="5">
    <source>
        <dbReference type="ARBA" id="ARBA00023242"/>
    </source>
</evidence>
<dbReference type="InterPro" id="IPR050283">
    <property type="entry name" value="E-box_TF_Regulators"/>
</dbReference>
<dbReference type="eggNOG" id="KOG4029">
    <property type="taxonomic scope" value="Eukaryota"/>
</dbReference>
<dbReference type="FunFam" id="4.10.280.10:FF:000010">
    <property type="entry name" value="Scleraxis bHLH transcription factor"/>
    <property type="match status" value="1"/>
</dbReference>
<dbReference type="InterPro" id="IPR036638">
    <property type="entry name" value="HLH_DNA-bd_sf"/>
</dbReference>
<evidence type="ECO:0000256" key="6">
    <source>
        <dbReference type="SAM" id="MobiDB-lite"/>
    </source>
</evidence>
<reference evidence="10" key="1">
    <citation type="submission" date="2012-12" db="EMBL/GenBank/DDBJ databases">
        <authorList>
            <person name="Hellsten U."/>
            <person name="Grimwood J."/>
            <person name="Chapman J.A."/>
            <person name="Shapiro H."/>
            <person name="Aerts A."/>
            <person name="Otillar R.P."/>
            <person name="Terry A.Y."/>
            <person name="Boore J.L."/>
            <person name="Simakov O."/>
            <person name="Marletaz F."/>
            <person name="Cho S.-J."/>
            <person name="Edsinger-Gonzales E."/>
            <person name="Havlak P."/>
            <person name="Kuo D.-H."/>
            <person name="Larsson T."/>
            <person name="Lv J."/>
            <person name="Arendt D."/>
            <person name="Savage R."/>
            <person name="Osoegawa K."/>
            <person name="de Jong P."/>
            <person name="Lindberg D.R."/>
            <person name="Seaver E.C."/>
            <person name="Weisblat D.A."/>
            <person name="Putnam N.H."/>
            <person name="Grigoriev I.V."/>
            <person name="Rokhsar D.S."/>
        </authorList>
    </citation>
    <scope>NUCLEOTIDE SEQUENCE</scope>
</reference>
<dbReference type="CTD" id="20211086"/>
<feature type="domain" description="BHLH" evidence="7">
    <location>
        <begin position="37"/>
        <end position="89"/>
    </location>
</feature>
<evidence type="ECO:0000256" key="3">
    <source>
        <dbReference type="ARBA" id="ARBA00023125"/>
    </source>
</evidence>
<name>T1FQI9_HELRO</name>
<dbReference type="SMART" id="SM00353">
    <property type="entry name" value="HLH"/>
    <property type="match status" value="1"/>
</dbReference>
<dbReference type="GO" id="GO:0006357">
    <property type="term" value="P:regulation of transcription by RNA polymerase II"/>
    <property type="evidence" value="ECO:0000318"/>
    <property type="project" value="GO_Central"/>
</dbReference>
<accession>T1FQI9</accession>
<protein>
    <recommendedName>
        <fullName evidence="7">BHLH domain-containing protein</fullName>
    </recommendedName>
</protein>
<evidence type="ECO:0000313" key="9">
    <source>
        <dbReference type="EnsemblMetazoa" id="HelroP188977"/>
    </source>
</evidence>
<keyword evidence="4" id="KW-0804">Transcription</keyword>
<gene>
    <name evidence="9" type="primary">20211086</name>
    <name evidence="8" type="ORF">HELRODRAFT_188977</name>
</gene>
<dbReference type="EMBL" id="KB097143">
    <property type="protein sequence ID" value="ESN99010.1"/>
    <property type="molecule type" value="Genomic_DNA"/>
</dbReference>
<dbReference type="EMBL" id="AMQM01001096">
    <property type="status" value="NOT_ANNOTATED_CDS"/>
    <property type="molecule type" value="Genomic_DNA"/>
</dbReference>
<comment type="subcellular location">
    <subcellularLocation>
        <location evidence="1">Nucleus</location>
    </subcellularLocation>
</comment>
<dbReference type="PROSITE" id="PS50888">
    <property type="entry name" value="BHLH"/>
    <property type="match status" value="1"/>
</dbReference>
<dbReference type="InterPro" id="IPR011598">
    <property type="entry name" value="bHLH_dom"/>
</dbReference>
<evidence type="ECO:0000313" key="10">
    <source>
        <dbReference type="Proteomes" id="UP000015101"/>
    </source>
</evidence>
<dbReference type="InParanoid" id="T1FQI9"/>
<evidence type="ECO:0000259" key="7">
    <source>
        <dbReference type="PROSITE" id="PS50888"/>
    </source>
</evidence>
<sequence>MGRKRRRDNMEDSDDSDEQMTSSSTSPDDDNDAKPIQERNAANERERARMRVLSRAFHRLKTSLPWVPPDTKLSKLDTLRLASCYIAHLSRMLADDGDANAAATVKALVTSEHASELVRGVVGSYSLDDINLKSSTKLKNNIAPNNI</sequence>
<dbReference type="SUPFAM" id="SSF47459">
    <property type="entry name" value="HLH, helix-loop-helix DNA-binding domain"/>
    <property type="match status" value="1"/>
</dbReference>
<dbReference type="EnsemblMetazoa" id="HelroT188977">
    <property type="protein sequence ID" value="HelroP188977"/>
    <property type="gene ID" value="HelroG188977"/>
</dbReference>